<feature type="region of interest" description="Disordered" evidence="1">
    <location>
        <begin position="69"/>
        <end position="96"/>
    </location>
</feature>
<evidence type="ECO:0000313" key="3">
    <source>
        <dbReference type="Proteomes" id="UP000518266"/>
    </source>
</evidence>
<dbReference type="EMBL" id="JAAKFY010000021">
    <property type="protein sequence ID" value="KAF3839306.1"/>
    <property type="molecule type" value="Genomic_DNA"/>
</dbReference>
<dbReference type="AlphaFoldDB" id="A0A7J5XQA3"/>
<proteinExistence type="predicted"/>
<name>A0A7J5XQA3_DISMA</name>
<sequence>MLQLLFSQRKEREDPEEEQDRLTELLNSTSSVGSEVTVTLETSAVELLFSQRKEREDPEEEQDRLTELLNSTSSVGSEVTTTLVTSAVGGKHRGLH</sequence>
<feature type="region of interest" description="Disordered" evidence="1">
    <location>
        <begin position="1"/>
        <end position="21"/>
    </location>
</feature>
<keyword evidence="3" id="KW-1185">Reference proteome</keyword>
<protein>
    <submittedName>
        <fullName evidence="2">Uncharacterized protein</fullName>
    </submittedName>
</protein>
<dbReference type="Proteomes" id="UP000518266">
    <property type="component" value="Unassembled WGS sequence"/>
</dbReference>
<evidence type="ECO:0000256" key="1">
    <source>
        <dbReference type="SAM" id="MobiDB-lite"/>
    </source>
</evidence>
<gene>
    <name evidence="2" type="ORF">F7725_018023</name>
</gene>
<accession>A0A7J5XQA3</accession>
<evidence type="ECO:0000313" key="2">
    <source>
        <dbReference type="EMBL" id="KAF3839306.1"/>
    </source>
</evidence>
<feature type="compositionally biased region" description="Low complexity" evidence="1">
    <location>
        <begin position="71"/>
        <end position="86"/>
    </location>
</feature>
<comment type="caution">
    <text evidence="2">The sequence shown here is derived from an EMBL/GenBank/DDBJ whole genome shotgun (WGS) entry which is preliminary data.</text>
</comment>
<reference evidence="2 3" key="1">
    <citation type="submission" date="2020-03" db="EMBL/GenBank/DDBJ databases">
        <title>Dissostichus mawsoni Genome sequencing and assembly.</title>
        <authorList>
            <person name="Park H."/>
        </authorList>
    </citation>
    <scope>NUCLEOTIDE SEQUENCE [LARGE SCALE GENOMIC DNA]</scope>
    <source>
        <strain evidence="2">DM0001</strain>
        <tissue evidence="2">Muscle</tissue>
    </source>
</reference>
<organism evidence="2 3">
    <name type="scientific">Dissostichus mawsoni</name>
    <name type="common">Antarctic cod</name>
    <dbReference type="NCBI Taxonomy" id="36200"/>
    <lineage>
        <taxon>Eukaryota</taxon>
        <taxon>Metazoa</taxon>
        <taxon>Chordata</taxon>
        <taxon>Craniata</taxon>
        <taxon>Vertebrata</taxon>
        <taxon>Euteleostomi</taxon>
        <taxon>Actinopterygii</taxon>
        <taxon>Neopterygii</taxon>
        <taxon>Teleostei</taxon>
        <taxon>Neoteleostei</taxon>
        <taxon>Acanthomorphata</taxon>
        <taxon>Eupercaria</taxon>
        <taxon>Perciformes</taxon>
        <taxon>Notothenioidei</taxon>
        <taxon>Nototheniidae</taxon>
        <taxon>Dissostichus</taxon>
    </lineage>
</organism>